<dbReference type="EMBL" id="CP114035">
    <property type="protein sequence ID" value="WAP64229.1"/>
    <property type="molecule type" value="Genomic_DNA"/>
</dbReference>
<proteinExistence type="predicted"/>
<dbReference type="Proteomes" id="UP001163982">
    <property type="component" value="Chromosome"/>
</dbReference>
<organism evidence="1 2">
    <name type="scientific">Pseudomonas fortuita</name>
    <dbReference type="NCBI Taxonomy" id="3233375"/>
    <lineage>
        <taxon>Bacteria</taxon>
        <taxon>Pseudomonadati</taxon>
        <taxon>Pseudomonadota</taxon>
        <taxon>Gammaproteobacteria</taxon>
        <taxon>Pseudomonadales</taxon>
        <taxon>Pseudomonadaceae</taxon>
        <taxon>Pseudomonas</taxon>
    </lineage>
</organism>
<protein>
    <submittedName>
        <fullName evidence="1">Helix-turn-helix domain-containing protein</fullName>
    </submittedName>
</protein>
<evidence type="ECO:0000313" key="1">
    <source>
        <dbReference type="EMBL" id="WAP64229.1"/>
    </source>
</evidence>
<sequence length="261" mass="28440">MKLLSLPPGYPYLTMESLSKKNGTGAAATRSGLQELETAGYLSIERTHDSRGRFAKTVWHISDEPAEKADSAPYCENPNVDKPKTVQPHPDKRAHINTKQTIKPKNENTTTSPAPAPTVGDPPLRLTALVSAETRSQIFKALAQVAPVDQQRMLNELSAAIKAGSIKTTAIRWFHGVIKRYRDGSYNFKDQSSAWESASADTALPKTPTASPKESPSTVKNESRSTVGKEYLKKLKINKSSSGLSPVQVLTIERPDPSSES</sequence>
<name>A0ACD4P7N8_9PSED</name>
<evidence type="ECO:0000313" key="2">
    <source>
        <dbReference type="Proteomes" id="UP001163982"/>
    </source>
</evidence>
<gene>
    <name evidence="1" type="ORF">OZ911_02100</name>
</gene>
<keyword evidence="2" id="KW-1185">Reference proteome</keyword>
<reference evidence="1" key="1">
    <citation type="journal article" date="2024" name="Int. J. Syst. Evol. Microbiol.">
        <title>Pseudomonas fortuita sp. nov., isolated from the endosphere of a wild yam.</title>
        <authorList>
            <person name="Carlier A."/>
            <person name="Beaumel M."/>
            <person name="Moreau S."/>
            <person name="Acar T."/>
            <person name="Sana T.G."/>
            <person name="Cnockaert M."/>
            <person name="Vandamme P."/>
        </authorList>
    </citation>
    <scope>NUCLEOTIDE SEQUENCE</scope>
    <source>
        <strain evidence="1">GMI12077</strain>
    </source>
</reference>
<accession>A0ACD4P7N8</accession>